<dbReference type="Gene3D" id="2.40.128.20">
    <property type="match status" value="1"/>
</dbReference>
<evidence type="ECO:0000256" key="2">
    <source>
        <dbReference type="ARBA" id="ARBA00023157"/>
    </source>
</evidence>
<dbReference type="GO" id="GO:0031409">
    <property type="term" value="F:pigment binding"/>
    <property type="evidence" value="ECO:0007669"/>
    <property type="project" value="InterPro"/>
</dbReference>
<dbReference type="PANTHER" id="PTHR10612:SF62">
    <property type="entry name" value="LIPOCALIN_CYTOSOLIC FATTY-ACID BINDING DOMAIN-CONTAINING PROTEIN"/>
    <property type="match status" value="1"/>
</dbReference>
<evidence type="ECO:0000256" key="1">
    <source>
        <dbReference type="ARBA" id="ARBA00006889"/>
    </source>
</evidence>
<dbReference type="InterPro" id="IPR003057">
    <property type="entry name" value="Invtbrt_color"/>
</dbReference>
<dbReference type="GO" id="GO:0000302">
    <property type="term" value="P:response to reactive oxygen species"/>
    <property type="evidence" value="ECO:0007669"/>
    <property type="project" value="TreeGrafter"/>
</dbReference>
<organism evidence="5 6">
    <name type="scientific">Meganyctiphanes norvegica</name>
    <name type="common">Northern krill</name>
    <name type="synonym">Thysanopoda norvegica</name>
    <dbReference type="NCBI Taxonomy" id="48144"/>
    <lineage>
        <taxon>Eukaryota</taxon>
        <taxon>Metazoa</taxon>
        <taxon>Ecdysozoa</taxon>
        <taxon>Arthropoda</taxon>
        <taxon>Crustacea</taxon>
        <taxon>Multicrustacea</taxon>
        <taxon>Malacostraca</taxon>
        <taxon>Eumalacostraca</taxon>
        <taxon>Eucarida</taxon>
        <taxon>Euphausiacea</taxon>
        <taxon>Euphausiidae</taxon>
        <taxon>Meganyctiphanes</taxon>
    </lineage>
</organism>
<dbReference type="PRINTS" id="PR01273">
    <property type="entry name" value="INVTBRTCOLOR"/>
</dbReference>
<evidence type="ECO:0000259" key="4">
    <source>
        <dbReference type="Pfam" id="PF08212"/>
    </source>
</evidence>
<sequence length="196" mass="21601">EKIFSTRLTNMQSLLYVVSAALACVTHVQVIKPGKCPEFVTKDPFDIPPYLGMWYEITKFANIDQLGTTCNYAVYSDNGDGTVGVHNAGLDAEGNVSEIYGYVEESDIPGRLLLHLNGVPVVGDYNVLDTDYETWTAVYSCGNLLGVSVEQAWILARNSTLTEEQRADVLAAYTKWGIDITHFTDTPQDDCTYGPN</sequence>
<dbReference type="PANTHER" id="PTHR10612">
    <property type="entry name" value="APOLIPOPROTEIN D"/>
    <property type="match status" value="1"/>
</dbReference>
<gene>
    <name evidence="5" type="ORF">MNOR_LOCUS29448</name>
</gene>
<dbReference type="AlphaFoldDB" id="A0AAV2RX99"/>
<reference evidence="5 6" key="1">
    <citation type="submission" date="2024-05" db="EMBL/GenBank/DDBJ databases">
        <authorList>
            <person name="Wallberg A."/>
        </authorList>
    </citation>
    <scope>NUCLEOTIDE SEQUENCE [LARGE SCALE GENOMIC DNA]</scope>
</reference>
<comment type="caution">
    <text evidence="5">The sequence shown here is derived from an EMBL/GenBank/DDBJ whole genome shotgun (WGS) entry which is preliminary data.</text>
</comment>
<evidence type="ECO:0000313" key="5">
    <source>
        <dbReference type="EMBL" id="CAL4144119.1"/>
    </source>
</evidence>
<comment type="similarity">
    <text evidence="1">Belongs to the calycin superfamily. Lipocalin family.</text>
</comment>
<feature type="signal peptide" evidence="3">
    <location>
        <begin position="1"/>
        <end position="23"/>
    </location>
</feature>
<keyword evidence="6" id="KW-1185">Reference proteome</keyword>
<proteinExistence type="inferred from homology"/>
<dbReference type="Pfam" id="PF08212">
    <property type="entry name" value="Lipocalin_2"/>
    <property type="match status" value="1"/>
</dbReference>
<dbReference type="InterPro" id="IPR022271">
    <property type="entry name" value="Lipocalin_ApoD"/>
</dbReference>
<name>A0AAV2RX99_MEGNR</name>
<dbReference type="SUPFAM" id="SSF50814">
    <property type="entry name" value="Lipocalins"/>
    <property type="match status" value="1"/>
</dbReference>
<dbReference type="EMBL" id="CAXKWB010034135">
    <property type="protein sequence ID" value="CAL4144119.1"/>
    <property type="molecule type" value="Genomic_DNA"/>
</dbReference>
<accession>A0AAV2RX99</accession>
<dbReference type="GO" id="GO:0005737">
    <property type="term" value="C:cytoplasm"/>
    <property type="evidence" value="ECO:0007669"/>
    <property type="project" value="TreeGrafter"/>
</dbReference>
<dbReference type="InterPro" id="IPR000566">
    <property type="entry name" value="Lipocln_cytosolic_FA-bd_dom"/>
</dbReference>
<feature type="domain" description="Lipocalin/cytosolic fatty-acid binding" evidence="4">
    <location>
        <begin position="46"/>
        <end position="188"/>
    </location>
</feature>
<dbReference type="GO" id="GO:0006629">
    <property type="term" value="P:lipid metabolic process"/>
    <property type="evidence" value="ECO:0007669"/>
    <property type="project" value="TreeGrafter"/>
</dbReference>
<protein>
    <recommendedName>
        <fullName evidence="4">Lipocalin/cytosolic fatty-acid binding domain-containing protein</fullName>
    </recommendedName>
</protein>
<feature type="non-terminal residue" evidence="5">
    <location>
        <position position="1"/>
    </location>
</feature>
<keyword evidence="3" id="KW-0732">Signal</keyword>
<dbReference type="PIRSF" id="PIRSF036893">
    <property type="entry name" value="Lipocalin_ApoD"/>
    <property type="match status" value="1"/>
</dbReference>
<evidence type="ECO:0000256" key="3">
    <source>
        <dbReference type="SAM" id="SignalP"/>
    </source>
</evidence>
<dbReference type="InterPro" id="IPR012674">
    <property type="entry name" value="Calycin"/>
</dbReference>
<keyword evidence="2" id="KW-1015">Disulfide bond</keyword>
<dbReference type="Proteomes" id="UP001497623">
    <property type="component" value="Unassembled WGS sequence"/>
</dbReference>
<evidence type="ECO:0000313" key="6">
    <source>
        <dbReference type="Proteomes" id="UP001497623"/>
    </source>
</evidence>
<feature type="chain" id="PRO_5043506212" description="Lipocalin/cytosolic fatty-acid binding domain-containing protein" evidence="3">
    <location>
        <begin position="24"/>
        <end position="196"/>
    </location>
</feature>